<feature type="transmembrane region" description="Helical" evidence="8">
    <location>
        <begin position="174"/>
        <end position="192"/>
    </location>
</feature>
<dbReference type="RefSeq" id="XP_024682589.1">
    <property type="nucleotide sequence ID" value="XM_024827267.1"/>
</dbReference>
<dbReference type="PANTHER" id="PTHR31645">
    <property type="entry name" value="OLIGOPEPTIDE TRANSPORTER YGL114W-RELATED"/>
    <property type="match status" value="1"/>
</dbReference>
<dbReference type="VEuPathDB" id="FungiDB:P174DRAFT_441260"/>
<name>A0A2I1C8N4_ASPN1</name>
<feature type="transmembrane region" description="Helical" evidence="8">
    <location>
        <begin position="280"/>
        <end position="298"/>
    </location>
</feature>
<evidence type="ECO:0000256" key="6">
    <source>
        <dbReference type="ARBA" id="ARBA00023136"/>
    </source>
</evidence>
<feature type="compositionally biased region" description="Basic and acidic residues" evidence="7">
    <location>
        <begin position="27"/>
        <end position="41"/>
    </location>
</feature>
<dbReference type="OMA" id="TPTAYVW"/>
<dbReference type="Proteomes" id="UP000234474">
    <property type="component" value="Unassembled WGS sequence"/>
</dbReference>
<reference evidence="10" key="1">
    <citation type="journal article" date="2018" name="Proc. Natl. Acad. Sci. U.S.A.">
        <title>Linking secondary metabolites to gene clusters through genome sequencing of six diverse Aspergillus species.</title>
        <authorList>
            <person name="Kaerboelling I."/>
            <person name="Vesth T.C."/>
            <person name="Frisvad J.C."/>
            <person name="Nybo J.L."/>
            <person name="Theobald S."/>
            <person name="Kuo A."/>
            <person name="Bowyer P."/>
            <person name="Matsuda Y."/>
            <person name="Mondo S."/>
            <person name="Lyhne E.K."/>
            <person name="Kogle M.E."/>
            <person name="Clum A."/>
            <person name="Lipzen A."/>
            <person name="Salamov A."/>
            <person name="Ngan C.Y."/>
            <person name="Daum C."/>
            <person name="Chiniquy J."/>
            <person name="Barry K."/>
            <person name="LaButti K."/>
            <person name="Haridas S."/>
            <person name="Simmons B.A."/>
            <person name="Magnuson J.K."/>
            <person name="Mortensen U.H."/>
            <person name="Larsen T.O."/>
            <person name="Grigoriev I.V."/>
            <person name="Baker S.E."/>
            <person name="Andersen M.R."/>
        </authorList>
    </citation>
    <scope>NUCLEOTIDE SEQUENCE [LARGE SCALE GENOMIC DNA]</scope>
    <source>
        <strain evidence="10">IBT 16806</strain>
    </source>
</reference>
<keyword evidence="3" id="KW-0813">Transport</keyword>
<dbReference type="GO" id="GO:0000329">
    <property type="term" value="C:fungal-type vacuole membrane"/>
    <property type="evidence" value="ECO:0007669"/>
    <property type="project" value="TreeGrafter"/>
</dbReference>
<sequence length="791" mass="84253">MAADATDNGHRSDSPEQAGSAIPGSSEGHEERSPGYRDDVFDPELEMERSSRTSPQSFTPRSLFVGLVIGALITFSNTYFGLQTGWISTMAMPSALIGFSVFKVFSKYLSYPFTPIENVLIQTVAGAVGTMPLGCGFVGVIPALEFLVRDGEDGPSGDGGTGEGGPLKLNFWKLVLWSLGVCLFGVVFAVPLRKEVIVREKLRFPSGTASALMLRVLHGSGSSDEKAKKKSNSTAVLRGERETLALRHETGEEEGNALLQKDDSERQLADRRDWRSKMRLLVGAFAVSGVYTLFSYFVPQVRDVPLLGLSLAQNWLWTLNPSPAYIGQGIIMGPSTCMHMLFGAILGWGILSPLAKARGWAPGRVDDWEAGSKGWIVWVSLAIMLADSLVSLGWLVLKPVIANAPKLSARFFSSRAGKWILAQGTNNGSRHSYVRYSALSPISEESSTAAYSAHLPARHGEPEEEDDAPPSQLISTRTVAILLPLTLILNVVCMHIVFGDVMSPLLSSLATLLAVLLSIMGVRALGETDLNPVSGISKLTQLLFSLATPASHFSRRTALITNLLAGAVSESGALQAGDMMQDLKTGHLLGASPKAQFYGQMIGSLVGAVLSTAVYRMYVSVYQVPGPMFQTPTAYVWIFTARLASLLAGTVFVGITILRIYAASPLANGGRRNVSAPWRAWVPGGIAVAVGIFNVPSFTLARAIGGIIAWWWSRKHTSSATSDTPGETVADQTPGESRVPAAVAGKTAEQAAREADAASSSVVVLASGLILGEGIISIVNLLLASGNVPHL</sequence>
<dbReference type="GeneID" id="36534592"/>
<feature type="transmembrane region" description="Helical" evidence="8">
    <location>
        <begin position="597"/>
        <end position="615"/>
    </location>
</feature>
<feature type="transmembrane region" description="Helical" evidence="8">
    <location>
        <begin position="504"/>
        <end position="525"/>
    </location>
</feature>
<dbReference type="InterPro" id="IPR004813">
    <property type="entry name" value="OPT"/>
</dbReference>
<dbReference type="Pfam" id="PF03169">
    <property type="entry name" value="OPT"/>
    <property type="match status" value="1"/>
</dbReference>
<dbReference type="InterPro" id="IPR045035">
    <property type="entry name" value="YSL-like"/>
</dbReference>
<keyword evidence="6 8" id="KW-0472">Membrane</keyword>
<evidence type="ECO:0000256" key="3">
    <source>
        <dbReference type="ARBA" id="ARBA00022448"/>
    </source>
</evidence>
<comment type="caution">
    <text evidence="9">The sequence shown here is derived from an EMBL/GenBank/DDBJ whole genome shotgun (WGS) entry which is preliminary data.</text>
</comment>
<feature type="transmembrane region" description="Helical" evidence="8">
    <location>
        <begin position="86"/>
        <end position="106"/>
    </location>
</feature>
<feature type="transmembrane region" description="Helical" evidence="8">
    <location>
        <begin position="479"/>
        <end position="498"/>
    </location>
</feature>
<dbReference type="PANTHER" id="PTHR31645:SF0">
    <property type="entry name" value="OLIGOPEPTIDE TRANSPORTER YGL114W-RELATED"/>
    <property type="match status" value="1"/>
</dbReference>
<feature type="transmembrane region" description="Helical" evidence="8">
    <location>
        <begin position="635"/>
        <end position="661"/>
    </location>
</feature>
<accession>A0A2I1C8N4</accession>
<dbReference type="GO" id="GO:0035673">
    <property type="term" value="F:oligopeptide transmembrane transporter activity"/>
    <property type="evidence" value="ECO:0007669"/>
    <property type="project" value="InterPro"/>
</dbReference>
<organism evidence="9 10">
    <name type="scientific">Aspergillus novofumigatus (strain IBT 16806)</name>
    <dbReference type="NCBI Taxonomy" id="1392255"/>
    <lineage>
        <taxon>Eukaryota</taxon>
        <taxon>Fungi</taxon>
        <taxon>Dikarya</taxon>
        <taxon>Ascomycota</taxon>
        <taxon>Pezizomycotina</taxon>
        <taxon>Eurotiomycetes</taxon>
        <taxon>Eurotiomycetidae</taxon>
        <taxon>Eurotiales</taxon>
        <taxon>Aspergillaceae</taxon>
        <taxon>Aspergillus</taxon>
        <taxon>Aspergillus subgen. Fumigati</taxon>
    </lineage>
</organism>
<evidence type="ECO:0000256" key="1">
    <source>
        <dbReference type="ARBA" id="ARBA00004141"/>
    </source>
</evidence>
<feature type="transmembrane region" description="Helical" evidence="8">
    <location>
        <begin position="62"/>
        <end position="80"/>
    </location>
</feature>
<evidence type="ECO:0000256" key="4">
    <source>
        <dbReference type="ARBA" id="ARBA00022692"/>
    </source>
</evidence>
<dbReference type="STRING" id="1392255.A0A2I1C8N4"/>
<feature type="transmembrane region" description="Helical" evidence="8">
    <location>
        <begin position="762"/>
        <end position="783"/>
    </location>
</feature>
<feature type="compositionally biased region" description="Polar residues" evidence="7">
    <location>
        <begin position="718"/>
        <end position="735"/>
    </location>
</feature>
<feature type="transmembrane region" description="Helical" evidence="8">
    <location>
        <begin position="375"/>
        <end position="397"/>
    </location>
</feature>
<evidence type="ECO:0000313" key="9">
    <source>
        <dbReference type="EMBL" id="PKX93994.1"/>
    </source>
</evidence>
<evidence type="ECO:0000256" key="2">
    <source>
        <dbReference type="ARBA" id="ARBA00008807"/>
    </source>
</evidence>
<keyword evidence="5 8" id="KW-1133">Transmembrane helix</keyword>
<feature type="transmembrane region" description="Helical" evidence="8">
    <location>
        <begin position="338"/>
        <end position="355"/>
    </location>
</feature>
<proteinExistence type="inferred from homology"/>
<feature type="transmembrane region" description="Helical" evidence="8">
    <location>
        <begin position="118"/>
        <end position="141"/>
    </location>
</feature>
<evidence type="ECO:0000256" key="7">
    <source>
        <dbReference type="SAM" id="MobiDB-lite"/>
    </source>
</evidence>
<dbReference type="OrthoDB" id="627262at2759"/>
<keyword evidence="10" id="KW-1185">Reference proteome</keyword>
<feature type="region of interest" description="Disordered" evidence="7">
    <location>
        <begin position="1"/>
        <end position="41"/>
    </location>
</feature>
<dbReference type="AlphaFoldDB" id="A0A2I1C8N4"/>
<dbReference type="EMBL" id="MSZS01000004">
    <property type="protein sequence ID" value="PKX93994.1"/>
    <property type="molecule type" value="Genomic_DNA"/>
</dbReference>
<evidence type="ECO:0000256" key="8">
    <source>
        <dbReference type="SAM" id="Phobius"/>
    </source>
</evidence>
<evidence type="ECO:0000256" key="5">
    <source>
        <dbReference type="ARBA" id="ARBA00022989"/>
    </source>
</evidence>
<keyword evidence="4 8" id="KW-0812">Transmembrane</keyword>
<dbReference type="NCBIfam" id="TIGR00728">
    <property type="entry name" value="OPT_sfam"/>
    <property type="match status" value="1"/>
</dbReference>
<comment type="subcellular location">
    <subcellularLocation>
        <location evidence="1">Membrane</location>
        <topology evidence="1">Multi-pass membrane protein</topology>
    </subcellularLocation>
</comment>
<protein>
    <submittedName>
        <fullName evidence="9">Putative oligopeptide transporter, OPT family</fullName>
    </submittedName>
</protein>
<gene>
    <name evidence="9" type="ORF">P174DRAFT_441260</name>
</gene>
<comment type="similarity">
    <text evidence="2">Belongs to the oligopeptide OPT transporter family.</text>
</comment>
<evidence type="ECO:0000313" key="10">
    <source>
        <dbReference type="Proteomes" id="UP000234474"/>
    </source>
</evidence>
<feature type="transmembrane region" description="Helical" evidence="8">
    <location>
        <begin position="681"/>
        <end position="712"/>
    </location>
</feature>
<feature type="region of interest" description="Disordered" evidence="7">
    <location>
        <begin position="718"/>
        <end position="745"/>
    </location>
</feature>